<gene>
    <name evidence="1" type="ORF">HGR00_28905</name>
</gene>
<proteinExistence type="predicted"/>
<dbReference type="AlphaFoldDB" id="A0A848P2H6"/>
<dbReference type="Proteomes" id="UP000575469">
    <property type="component" value="Unassembled WGS sequence"/>
</dbReference>
<dbReference type="RefSeq" id="WP_169341922.1">
    <property type="nucleotide sequence ID" value="NZ_JABBZM010000042.1"/>
</dbReference>
<comment type="caution">
    <text evidence="1">The sequence shown here is derived from an EMBL/GenBank/DDBJ whole genome shotgun (WGS) entry which is preliminary data.</text>
</comment>
<organism evidence="1 2">
    <name type="scientific">Ralstonia insidiosa</name>
    <dbReference type="NCBI Taxonomy" id="190721"/>
    <lineage>
        <taxon>Bacteria</taxon>
        <taxon>Pseudomonadati</taxon>
        <taxon>Pseudomonadota</taxon>
        <taxon>Betaproteobacteria</taxon>
        <taxon>Burkholderiales</taxon>
        <taxon>Burkholderiaceae</taxon>
        <taxon>Ralstonia</taxon>
    </lineage>
</organism>
<evidence type="ECO:0000313" key="1">
    <source>
        <dbReference type="EMBL" id="NMV41941.1"/>
    </source>
</evidence>
<dbReference type="EMBL" id="JABBZM010000042">
    <property type="protein sequence ID" value="NMV41941.1"/>
    <property type="molecule type" value="Genomic_DNA"/>
</dbReference>
<sequence length="88" mass="10099">MTDGIEIYVRDSGDQTLLNFYIPERLREEFITALRSGSYLGSQVPIALELSTLPKWIVDKEQRTHAERRNESVHVRIPVTAINVQSTE</sequence>
<name>A0A848P2H6_9RALS</name>
<accession>A0A848P2H6</accession>
<protein>
    <submittedName>
        <fullName evidence="1">Uncharacterized protein</fullName>
    </submittedName>
</protein>
<reference evidence="1 2" key="1">
    <citation type="submission" date="2020-04" db="EMBL/GenBank/DDBJ databases">
        <title>Ralstonia insidiosa genome sequencing and assembly.</title>
        <authorList>
            <person name="Martins R.C.R."/>
            <person name="Perdigao-Neto L.V."/>
            <person name="Levin A.S.S."/>
            <person name="Costa S.F."/>
        </authorList>
    </citation>
    <scope>NUCLEOTIDE SEQUENCE [LARGE SCALE GENOMIC DNA]</scope>
    <source>
        <strain evidence="1 2">5047</strain>
    </source>
</reference>
<evidence type="ECO:0000313" key="2">
    <source>
        <dbReference type="Proteomes" id="UP000575469"/>
    </source>
</evidence>